<gene>
    <name evidence="2" type="ORF">HPB48_007278</name>
</gene>
<keyword evidence="3" id="KW-1185">Reference proteome</keyword>
<dbReference type="AlphaFoldDB" id="A0A9J6FBW7"/>
<evidence type="ECO:0000256" key="1">
    <source>
        <dbReference type="SAM" id="MobiDB-lite"/>
    </source>
</evidence>
<dbReference type="EMBL" id="JABSTR010000001">
    <property type="protein sequence ID" value="KAH9359620.1"/>
    <property type="molecule type" value="Genomic_DNA"/>
</dbReference>
<comment type="caution">
    <text evidence="2">The sequence shown here is derived from an EMBL/GenBank/DDBJ whole genome shotgun (WGS) entry which is preliminary data.</text>
</comment>
<organism evidence="2 3">
    <name type="scientific">Haemaphysalis longicornis</name>
    <name type="common">Bush tick</name>
    <dbReference type="NCBI Taxonomy" id="44386"/>
    <lineage>
        <taxon>Eukaryota</taxon>
        <taxon>Metazoa</taxon>
        <taxon>Ecdysozoa</taxon>
        <taxon>Arthropoda</taxon>
        <taxon>Chelicerata</taxon>
        <taxon>Arachnida</taxon>
        <taxon>Acari</taxon>
        <taxon>Parasitiformes</taxon>
        <taxon>Ixodida</taxon>
        <taxon>Ixodoidea</taxon>
        <taxon>Ixodidae</taxon>
        <taxon>Haemaphysalinae</taxon>
        <taxon>Haemaphysalis</taxon>
    </lineage>
</organism>
<dbReference type="VEuPathDB" id="VectorBase:HLOH_053979"/>
<protein>
    <submittedName>
        <fullName evidence="2">Uncharacterized protein</fullName>
    </submittedName>
</protein>
<sequence length="187" mass="20912">MCNMPVCRSPSRYLPKCPKTNRCHSAYKQFQGKIITASPPEHFAKATTRGKDMHGTPTKAHTPATRDPVQERGTSCYIFAMQPVITAFIFRGRAATLPLQVCLPSPFQSEALFPVPESGSLHVKALFLIQEQDPLQIQAPCPIQDQGLFEIGTPLPVPPPFPIREPFPTRLQVCLQIWPWTQLQQPV</sequence>
<feature type="region of interest" description="Disordered" evidence="1">
    <location>
        <begin position="47"/>
        <end position="68"/>
    </location>
</feature>
<evidence type="ECO:0000313" key="3">
    <source>
        <dbReference type="Proteomes" id="UP000821853"/>
    </source>
</evidence>
<evidence type="ECO:0000313" key="2">
    <source>
        <dbReference type="EMBL" id="KAH9359620.1"/>
    </source>
</evidence>
<name>A0A9J6FBW7_HAELO</name>
<accession>A0A9J6FBW7</accession>
<proteinExistence type="predicted"/>
<reference evidence="2 3" key="1">
    <citation type="journal article" date="2020" name="Cell">
        <title>Large-Scale Comparative Analyses of Tick Genomes Elucidate Their Genetic Diversity and Vector Capacities.</title>
        <authorList>
            <consortium name="Tick Genome and Microbiome Consortium (TIGMIC)"/>
            <person name="Jia N."/>
            <person name="Wang J."/>
            <person name="Shi W."/>
            <person name="Du L."/>
            <person name="Sun Y."/>
            <person name="Zhan W."/>
            <person name="Jiang J.F."/>
            <person name="Wang Q."/>
            <person name="Zhang B."/>
            <person name="Ji P."/>
            <person name="Bell-Sakyi L."/>
            <person name="Cui X.M."/>
            <person name="Yuan T.T."/>
            <person name="Jiang B.G."/>
            <person name="Yang W.F."/>
            <person name="Lam T.T."/>
            <person name="Chang Q.C."/>
            <person name="Ding S.J."/>
            <person name="Wang X.J."/>
            <person name="Zhu J.G."/>
            <person name="Ruan X.D."/>
            <person name="Zhao L."/>
            <person name="Wei J.T."/>
            <person name="Ye R.Z."/>
            <person name="Que T.C."/>
            <person name="Du C.H."/>
            <person name="Zhou Y.H."/>
            <person name="Cheng J.X."/>
            <person name="Dai P.F."/>
            <person name="Guo W.B."/>
            <person name="Han X.H."/>
            <person name="Huang E.J."/>
            <person name="Li L.F."/>
            <person name="Wei W."/>
            <person name="Gao Y.C."/>
            <person name="Liu J.Z."/>
            <person name="Shao H.Z."/>
            <person name="Wang X."/>
            <person name="Wang C.C."/>
            <person name="Yang T.C."/>
            <person name="Huo Q.B."/>
            <person name="Li W."/>
            <person name="Chen H.Y."/>
            <person name="Chen S.E."/>
            <person name="Zhou L.G."/>
            <person name="Ni X.B."/>
            <person name="Tian J.H."/>
            <person name="Sheng Y."/>
            <person name="Liu T."/>
            <person name="Pan Y.S."/>
            <person name="Xia L.Y."/>
            <person name="Li J."/>
            <person name="Zhao F."/>
            <person name="Cao W.C."/>
        </authorList>
    </citation>
    <scope>NUCLEOTIDE SEQUENCE [LARGE SCALE GENOMIC DNA]</scope>
    <source>
        <strain evidence="2">HaeL-2018</strain>
    </source>
</reference>
<dbReference type="Proteomes" id="UP000821853">
    <property type="component" value="Chromosome 1"/>
</dbReference>